<comment type="caution">
    <text evidence="2">The sequence shown here is derived from an EMBL/GenBank/DDBJ whole genome shotgun (WGS) entry which is preliminary data.</text>
</comment>
<dbReference type="Proteomes" id="UP000723463">
    <property type="component" value="Unassembled WGS sequence"/>
</dbReference>
<evidence type="ECO:0000313" key="2">
    <source>
        <dbReference type="EMBL" id="KAF9539811.1"/>
    </source>
</evidence>
<keyword evidence="3" id="KW-1185">Reference proteome</keyword>
<feature type="region of interest" description="Disordered" evidence="1">
    <location>
        <begin position="387"/>
        <end position="409"/>
    </location>
</feature>
<sequence length="578" mass="64418">MNPLPIPTIILHNATPVSPTQDFTIQGDSDGAIRPQHLQQQLQQHHSHYQSKRLAWTCEQNLIDEITAMFGPHLVEIAMKQDTVYMSSDSSCVQLRSQGQITDSSNSMSSPSTISESACVATMLVPGLEPRAVNLSHENGVFSAVRLAWLQELRIVYRCCGALSSGIGVGGRMRKQACFLHVAVFSSSVSRWSRSGVDQEKEEEENEVAVVDLSYCETLEELWIEDLDKNGRPHRLQSWKTSVKDLFTTAETGGDIDGKGNETGDLVPFARDQGLVLPGRLKSLSMVGLSASKFNFGWLRSTPRLEALNIHGMRIHIDSQPLPPPTTSPLWDIEGVFLPQLKHLSIHYAPAHHFRFEMLKHCPRLMFLDVRDLCPGTVREALVHPGGELGTASASRGGHGGGSIEESGGGESIFATKISTCRFEFLHPNHIHHLQGGEMVKLLEWYLPRLRHLHLDGVPVKLTIAITTGPPTLRKQQRHHRQQSRSNERLEITPAAAAASKSETTEDAITRVAKLPWLERVLTREKVTVQEVLEYRLVPFRIGEVKGEQGDRMVERLGMETHAVQYTIGTKTWQRIIS</sequence>
<feature type="compositionally biased region" description="Gly residues" evidence="1">
    <location>
        <begin position="397"/>
        <end position="409"/>
    </location>
</feature>
<gene>
    <name evidence="2" type="ORF">EC957_004939</name>
</gene>
<proteinExistence type="predicted"/>
<organism evidence="2 3">
    <name type="scientific">Mortierella hygrophila</name>
    <dbReference type="NCBI Taxonomy" id="979708"/>
    <lineage>
        <taxon>Eukaryota</taxon>
        <taxon>Fungi</taxon>
        <taxon>Fungi incertae sedis</taxon>
        <taxon>Mucoromycota</taxon>
        <taxon>Mortierellomycotina</taxon>
        <taxon>Mortierellomycetes</taxon>
        <taxon>Mortierellales</taxon>
        <taxon>Mortierellaceae</taxon>
        <taxon>Mortierella</taxon>
    </lineage>
</organism>
<feature type="region of interest" description="Disordered" evidence="1">
    <location>
        <begin position="469"/>
        <end position="489"/>
    </location>
</feature>
<reference evidence="2" key="1">
    <citation type="journal article" date="2020" name="Fungal Divers.">
        <title>Resolving the Mortierellaceae phylogeny through synthesis of multi-gene phylogenetics and phylogenomics.</title>
        <authorList>
            <person name="Vandepol N."/>
            <person name="Liber J."/>
            <person name="Desiro A."/>
            <person name="Na H."/>
            <person name="Kennedy M."/>
            <person name="Barry K."/>
            <person name="Grigoriev I.V."/>
            <person name="Miller A.N."/>
            <person name="O'Donnell K."/>
            <person name="Stajich J.E."/>
            <person name="Bonito G."/>
        </authorList>
    </citation>
    <scope>NUCLEOTIDE SEQUENCE</scope>
    <source>
        <strain evidence="2">NRRL 2591</strain>
    </source>
</reference>
<dbReference type="EMBL" id="JAAAXW010000228">
    <property type="protein sequence ID" value="KAF9539811.1"/>
    <property type="molecule type" value="Genomic_DNA"/>
</dbReference>
<accession>A0A9P6F0W7</accession>
<protein>
    <submittedName>
        <fullName evidence="2">Uncharacterized protein</fullName>
    </submittedName>
</protein>
<name>A0A9P6F0W7_9FUNG</name>
<dbReference type="SUPFAM" id="SSF52047">
    <property type="entry name" value="RNI-like"/>
    <property type="match status" value="1"/>
</dbReference>
<evidence type="ECO:0000256" key="1">
    <source>
        <dbReference type="SAM" id="MobiDB-lite"/>
    </source>
</evidence>
<dbReference type="AlphaFoldDB" id="A0A9P6F0W7"/>
<evidence type="ECO:0000313" key="3">
    <source>
        <dbReference type="Proteomes" id="UP000723463"/>
    </source>
</evidence>